<dbReference type="SUPFAM" id="SSF53474">
    <property type="entry name" value="alpha/beta-Hydrolases"/>
    <property type="match status" value="1"/>
</dbReference>
<dbReference type="OrthoDB" id="2363873at2759"/>
<dbReference type="Pfam" id="PF03403">
    <property type="entry name" value="PAF-AH_p_II"/>
    <property type="match status" value="2"/>
</dbReference>
<feature type="signal peptide" evidence="5">
    <location>
        <begin position="1"/>
        <end position="18"/>
    </location>
</feature>
<feature type="chain" id="PRO_5002525703" description="1-alkyl-2-acetylglycerophosphocholine esterase" evidence="5">
    <location>
        <begin position="19"/>
        <end position="390"/>
    </location>
</feature>
<keyword evidence="5" id="KW-0732">Signal</keyword>
<dbReference type="PANTHER" id="PTHR10272:SF14">
    <property type="entry name" value="PAF ACETYLHYDROLASE FAMILY PROTEIN"/>
    <property type="match status" value="1"/>
</dbReference>
<dbReference type="EC" id="3.1.1.47" evidence="1"/>
<dbReference type="EMBL" id="KQ030600">
    <property type="protein sequence ID" value="KJZ70906.1"/>
    <property type="molecule type" value="Genomic_DNA"/>
</dbReference>
<proteinExistence type="predicted"/>
<sequence>MMNVLLLVLGAVLAAVQAVLVPGPIGPMKVAMRVHQLTDRSRWDPYAPANGRQRRRLLVSIFFPLEPGRAALEHTELVPYMPPKTAAFYGAVASKESPLHSDFFSSFSIEYSKLPGSDDKECGARPKYPVVLFSPGLGAPRAVYAAGARDLASLGYVVITIDHPHDASIVEFPDGTAIMGANITTIPQIEQALKVRAADVSFVIDQLHAPVALQKLTAGFPGQLDTSKIAMYGHSLGGATAAAAILKDKRILGGMNWDGFIFGNFSNAVLERSFALVGTPGTSAEKDSNWGQFYKVVKGSKIEVAINDTEHLSFMDVPLLVTTAELSPSDRAKLDPVIGKINGRLVHRIFVGTVSAFLDLVFGGKADKLRNLANDFEKVSIWRSNLGKSA</sequence>
<evidence type="ECO:0000256" key="4">
    <source>
        <dbReference type="ARBA" id="ARBA00023098"/>
    </source>
</evidence>
<evidence type="ECO:0000313" key="7">
    <source>
        <dbReference type="Proteomes" id="UP000054481"/>
    </source>
</evidence>
<evidence type="ECO:0000256" key="3">
    <source>
        <dbReference type="ARBA" id="ARBA00022963"/>
    </source>
</evidence>
<keyword evidence="3" id="KW-0442">Lipid degradation</keyword>
<evidence type="ECO:0000313" key="6">
    <source>
        <dbReference type="EMBL" id="KJZ70906.1"/>
    </source>
</evidence>
<keyword evidence="4" id="KW-0443">Lipid metabolism</keyword>
<name>A0A0F7ZGH6_9HYPO</name>
<evidence type="ECO:0000256" key="2">
    <source>
        <dbReference type="ARBA" id="ARBA00022801"/>
    </source>
</evidence>
<dbReference type="AlphaFoldDB" id="A0A0F7ZGH6"/>
<evidence type="ECO:0000256" key="5">
    <source>
        <dbReference type="SAM" id="SignalP"/>
    </source>
</evidence>
<dbReference type="PANTHER" id="PTHR10272">
    <property type="entry name" value="PLATELET-ACTIVATING FACTOR ACETYLHYDROLASE"/>
    <property type="match status" value="1"/>
</dbReference>
<dbReference type="GO" id="GO:0003847">
    <property type="term" value="F:1-alkyl-2-acetylglycerophosphocholine esterase activity"/>
    <property type="evidence" value="ECO:0007669"/>
    <property type="project" value="UniProtKB-EC"/>
</dbReference>
<keyword evidence="2" id="KW-0378">Hydrolase</keyword>
<evidence type="ECO:0000256" key="1">
    <source>
        <dbReference type="ARBA" id="ARBA00013201"/>
    </source>
</evidence>
<keyword evidence="7" id="KW-1185">Reference proteome</keyword>
<reference evidence="6 7" key="1">
    <citation type="journal article" date="2014" name="Genome Biol. Evol.">
        <title>Comparative genomics and transcriptomics analyses reveal divergent lifestyle features of nematode endoparasitic fungus Hirsutella minnesotensis.</title>
        <authorList>
            <person name="Lai Y."/>
            <person name="Liu K."/>
            <person name="Zhang X."/>
            <person name="Zhang X."/>
            <person name="Li K."/>
            <person name="Wang N."/>
            <person name="Shu C."/>
            <person name="Wu Y."/>
            <person name="Wang C."/>
            <person name="Bushley K.E."/>
            <person name="Xiang M."/>
            <person name="Liu X."/>
        </authorList>
    </citation>
    <scope>NUCLEOTIDE SEQUENCE [LARGE SCALE GENOMIC DNA]</scope>
    <source>
        <strain evidence="6 7">3608</strain>
    </source>
</reference>
<dbReference type="Proteomes" id="UP000054481">
    <property type="component" value="Unassembled WGS sequence"/>
</dbReference>
<organism evidence="6 7">
    <name type="scientific">Hirsutella minnesotensis 3608</name>
    <dbReference type="NCBI Taxonomy" id="1043627"/>
    <lineage>
        <taxon>Eukaryota</taxon>
        <taxon>Fungi</taxon>
        <taxon>Dikarya</taxon>
        <taxon>Ascomycota</taxon>
        <taxon>Pezizomycotina</taxon>
        <taxon>Sordariomycetes</taxon>
        <taxon>Hypocreomycetidae</taxon>
        <taxon>Hypocreales</taxon>
        <taxon>Ophiocordycipitaceae</taxon>
        <taxon>Hirsutella</taxon>
    </lineage>
</organism>
<gene>
    <name evidence="6" type="ORF">HIM_09699</name>
</gene>
<dbReference type="GO" id="GO:0016042">
    <property type="term" value="P:lipid catabolic process"/>
    <property type="evidence" value="ECO:0007669"/>
    <property type="project" value="UniProtKB-KW"/>
</dbReference>
<dbReference type="Gene3D" id="3.40.50.1820">
    <property type="entry name" value="alpha/beta hydrolase"/>
    <property type="match status" value="1"/>
</dbReference>
<protein>
    <recommendedName>
        <fullName evidence="1">1-alkyl-2-acetylglycerophosphocholine esterase</fullName>
        <ecNumber evidence="1">3.1.1.47</ecNumber>
    </recommendedName>
</protein>
<dbReference type="InterPro" id="IPR029058">
    <property type="entry name" value="AB_hydrolase_fold"/>
</dbReference>
<accession>A0A0F7ZGH6</accession>